<evidence type="ECO:0000256" key="1">
    <source>
        <dbReference type="SAM" id="MobiDB-lite"/>
    </source>
</evidence>
<proteinExistence type="predicted"/>
<name>A0A9W7GDX6_9STRA</name>
<gene>
    <name evidence="2" type="ORF">TrCOL_g10171</name>
</gene>
<dbReference type="AlphaFoldDB" id="A0A9W7GDX6"/>
<accession>A0A9W7GDX6</accession>
<sequence>MPKSKKAAKKAAKKEANRRKKEVNRRKKEDRRLRKVAKNKAKREKKEKQVLRRLKESAKALKKKEEQGFNEEEKKVVPLLRRILVLCIERNEKALTDIQTYYQEHDEMPGIFLDSFVSVVGDHDRNFKASHARKLLKTLEVERDFQIRILKALAKPLLGAWASAAEPLEARTFSKELVFQMESASVRLQDLREETTKVFLMELARVHLQEEIELIGMREVTRKSNVRKHISCQATAALE</sequence>
<keyword evidence="3" id="KW-1185">Reference proteome</keyword>
<evidence type="ECO:0000313" key="2">
    <source>
        <dbReference type="EMBL" id="GMI42487.1"/>
    </source>
</evidence>
<protein>
    <submittedName>
        <fullName evidence="2">Uncharacterized protein</fullName>
    </submittedName>
</protein>
<evidence type="ECO:0000313" key="3">
    <source>
        <dbReference type="Proteomes" id="UP001165065"/>
    </source>
</evidence>
<dbReference type="Proteomes" id="UP001165065">
    <property type="component" value="Unassembled WGS sequence"/>
</dbReference>
<organism evidence="2 3">
    <name type="scientific">Triparma columacea</name>
    <dbReference type="NCBI Taxonomy" id="722753"/>
    <lineage>
        <taxon>Eukaryota</taxon>
        <taxon>Sar</taxon>
        <taxon>Stramenopiles</taxon>
        <taxon>Ochrophyta</taxon>
        <taxon>Bolidophyceae</taxon>
        <taxon>Parmales</taxon>
        <taxon>Triparmaceae</taxon>
        <taxon>Triparma</taxon>
    </lineage>
</organism>
<feature type="compositionally biased region" description="Basic residues" evidence="1">
    <location>
        <begin position="1"/>
        <end position="43"/>
    </location>
</feature>
<dbReference type="EMBL" id="BRYA01001402">
    <property type="protein sequence ID" value="GMI42487.1"/>
    <property type="molecule type" value="Genomic_DNA"/>
</dbReference>
<comment type="caution">
    <text evidence="2">The sequence shown here is derived from an EMBL/GenBank/DDBJ whole genome shotgun (WGS) entry which is preliminary data.</text>
</comment>
<reference evidence="3" key="1">
    <citation type="journal article" date="2023" name="Commun. Biol.">
        <title>Genome analysis of Parmales, the sister group of diatoms, reveals the evolutionary specialization of diatoms from phago-mixotrophs to photoautotrophs.</title>
        <authorList>
            <person name="Ban H."/>
            <person name="Sato S."/>
            <person name="Yoshikawa S."/>
            <person name="Yamada K."/>
            <person name="Nakamura Y."/>
            <person name="Ichinomiya M."/>
            <person name="Sato N."/>
            <person name="Blanc-Mathieu R."/>
            <person name="Endo H."/>
            <person name="Kuwata A."/>
            <person name="Ogata H."/>
        </authorList>
    </citation>
    <scope>NUCLEOTIDE SEQUENCE [LARGE SCALE GENOMIC DNA]</scope>
</reference>
<feature type="region of interest" description="Disordered" evidence="1">
    <location>
        <begin position="1"/>
        <end position="52"/>
    </location>
</feature>